<keyword evidence="4 7" id="KW-1133">Transmembrane helix</keyword>
<feature type="transmembrane region" description="Helical" evidence="7">
    <location>
        <begin position="349"/>
        <end position="366"/>
    </location>
</feature>
<feature type="compositionally biased region" description="Low complexity" evidence="6">
    <location>
        <begin position="146"/>
        <end position="164"/>
    </location>
</feature>
<feature type="transmembrane region" description="Helical" evidence="7">
    <location>
        <begin position="321"/>
        <end position="343"/>
    </location>
</feature>
<keyword evidence="3 7" id="KW-0812">Transmembrane</keyword>
<feature type="compositionally biased region" description="Basic and acidic residues" evidence="6">
    <location>
        <begin position="732"/>
        <end position="742"/>
    </location>
</feature>
<evidence type="ECO:0000313" key="9">
    <source>
        <dbReference type="Proteomes" id="UP000295146"/>
    </source>
</evidence>
<dbReference type="SUPFAM" id="SSF103473">
    <property type="entry name" value="MFS general substrate transporter"/>
    <property type="match status" value="1"/>
</dbReference>
<evidence type="ECO:0000256" key="4">
    <source>
        <dbReference type="ARBA" id="ARBA00022989"/>
    </source>
</evidence>
<dbReference type="GO" id="GO:0005886">
    <property type="term" value="C:plasma membrane"/>
    <property type="evidence" value="ECO:0007669"/>
    <property type="project" value="UniProtKB-SubCell"/>
</dbReference>
<evidence type="ECO:0000256" key="3">
    <source>
        <dbReference type="ARBA" id="ARBA00022692"/>
    </source>
</evidence>
<proteinExistence type="predicted"/>
<comment type="subcellular location">
    <subcellularLocation>
        <location evidence="1">Cell membrane</location>
        <topology evidence="1">Multi-pass membrane protein</topology>
    </subcellularLocation>
</comment>
<feature type="region of interest" description="Disordered" evidence="6">
    <location>
        <begin position="574"/>
        <end position="742"/>
    </location>
</feature>
<accession>A0A4R8BVY3</accession>
<dbReference type="InterPro" id="IPR011701">
    <property type="entry name" value="MFS"/>
</dbReference>
<dbReference type="PANTHER" id="PTHR23513">
    <property type="entry name" value="INTEGRAL MEMBRANE EFFLUX PROTEIN-RELATED"/>
    <property type="match status" value="1"/>
</dbReference>
<feature type="compositionally biased region" description="Gly residues" evidence="6">
    <location>
        <begin position="109"/>
        <end position="119"/>
    </location>
</feature>
<evidence type="ECO:0000256" key="7">
    <source>
        <dbReference type="SAM" id="Phobius"/>
    </source>
</evidence>
<sequence length="742" mass="76366">MHSPDPDTPKPGPGGDAATPSRGNAGRSRSDAGQTRGDTGRAPGNAGQARGDAGRGREENGGQRGAEQASNRLAAHEQAGGGMGDNTGGPGGRSGSSSANGRAERPGTNGPGPTGGSGKAAGERLSDARERVGSAGKKVGHASKVGAEGVASASKKAAEVSGKVGRATGRRIRGLTSAQGAGESGLSRLIELGAVNAAGDTAFAVSLAGTVFFTVPSDQARDRVALFLLLTMAPFALMAPLIGPILDRFRHGRRWAIGATLGVRAFLVWSLASSIAGHGSAWLYPAALGCLVASKAYGVTRASAVPRLLPKQITLVTANSRISLAGVAGATIGAGIAAAFAAIGPQWSLRWAALVYIIGLILAIRLPSAVDSPADEEVTGTAGRAARRRAITAAVSRGIRCNLGLRFVSGFLTMYLAFLLRDQPISGVKGAVAAGAVIAAAGIGNSLGTLLGSLLKARKPEAVVLAVLLADAIVAVAVAVLYGLPILVALGLVAGLCSALGKLSLDAMIQRDVPESVRTSVFARSETVLQLAWVIGGGCGIVMPLIPRLGFGFLAAVLVVVVFLVLRMRPAPRPTEGPLRPGGLGGPRAGAHPHEHDTTSYGGRSESTTRTILTTSVAEQRANRARRSDSGEEPTIEWRGGDQPPADRPTDQHPGPTRHPEPGTRPAPDTRSEPGRRPEPGRSAEPGRRPQPPAGKWWSGQPDEDEDTQNQAAWAEEPTEERNRGSLFKRRPGTDNHRHPPR</sequence>
<name>A0A4R8BVY3_9ACTN</name>
<keyword evidence="9" id="KW-1185">Reference proteome</keyword>
<keyword evidence="5 7" id="KW-0472">Membrane</keyword>
<feature type="transmembrane region" description="Helical" evidence="7">
    <location>
        <begin position="432"/>
        <end position="455"/>
    </location>
</feature>
<feature type="transmembrane region" description="Helical" evidence="7">
    <location>
        <begin position="255"/>
        <end position="276"/>
    </location>
</feature>
<feature type="compositionally biased region" description="Basic and acidic residues" evidence="6">
    <location>
        <begin position="658"/>
        <end position="688"/>
    </location>
</feature>
<feature type="region of interest" description="Disordered" evidence="6">
    <location>
        <begin position="1"/>
        <end position="165"/>
    </location>
</feature>
<evidence type="ECO:0000256" key="6">
    <source>
        <dbReference type="SAM" id="MobiDB-lite"/>
    </source>
</evidence>
<dbReference type="GO" id="GO:0022857">
    <property type="term" value="F:transmembrane transporter activity"/>
    <property type="evidence" value="ECO:0007669"/>
    <property type="project" value="InterPro"/>
</dbReference>
<feature type="transmembrane region" description="Helical" evidence="7">
    <location>
        <begin position="224"/>
        <end position="243"/>
    </location>
</feature>
<feature type="transmembrane region" description="Helical" evidence="7">
    <location>
        <begin position="549"/>
        <end position="566"/>
    </location>
</feature>
<dbReference type="EMBL" id="SODP01000003">
    <property type="protein sequence ID" value="TDW65964.1"/>
    <property type="molecule type" value="Genomic_DNA"/>
</dbReference>
<dbReference type="PANTHER" id="PTHR23513:SF18">
    <property type="entry name" value="INTEGRAL MEMBRANE PROTEIN"/>
    <property type="match status" value="1"/>
</dbReference>
<evidence type="ECO:0000256" key="1">
    <source>
        <dbReference type="ARBA" id="ARBA00004651"/>
    </source>
</evidence>
<dbReference type="Proteomes" id="UP000295146">
    <property type="component" value="Unassembled WGS sequence"/>
</dbReference>
<evidence type="ECO:0000256" key="2">
    <source>
        <dbReference type="ARBA" id="ARBA00022475"/>
    </source>
</evidence>
<dbReference type="InterPro" id="IPR036259">
    <property type="entry name" value="MFS_trans_sf"/>
</dbReference>
<feature type="transmembrane region" description="Helical" evidence="7">
    <location>
        <begin position="462"/>
        <end position="482"/>
    </location>
</feature>
<feature type="compositionally biased region" description="Gly residues" evidence="6">
    <location>
        <begin position="79"/>
        <end position="94"/>
    </location>
</feature>
<reference evidence="8 9" key="1">
    <citation type="submission" date="2019-03" db="EMBL/GenBank/DDBJ databases">
        <title>Genomic Encyclopedia of Type Strains, Phase III (KMG-III): the genomes of soil and plant-associated and newly described type strains.</title>
        <authorList>
            <person name="Whitman W."/>
        </authorList>
    </citation>
    <scope>NUCLEOTIDE SEQUENCE [LARGE SCALE GENOMIC DNA]</scope>
    <source>
        <strain evidence="8 9">VKM Ac-2573</strain>
    </source>
</reference>
<feature type="compositionally biased region" description="Basic and acidic residues" evidence="6">
    <location>
        <begin position="121"/>
        <end position="132"/>
    </location>
</feature>
<dbReference type="AlphaFoldDB" id="A0A4R8BVY3"/>
<keyword evidence="2" id="KW-1003">Cell membrane</keyword>
<comment type="caution">
    <text evidence="8">The sequence shown here is derived from an EMBL/GenBank/DDBJ whole genome shotgun (WGS) entry which is preliminary data.</text>
</comment>
<gene>
    <name evidence="8" type="ORF">EV653_5979</name>
</gene>
<evidence type="ECO:0000256" key="5">
    <source>
        <dbReference type="ARBA" id="ARBA00023136"/>
    </source>
</evidence>
<dbReference type="Gene3D" id="1.20.1250.20">
    <property type="entry name" value="MFS general substrate transporter like domains"/>
    <property type="match status" value="1"/>
</dbReference>
<feature type="compositionally biased region" description="Polar residues" evidence="6">
    <location>
        <begin position="599"/>
        <end position="618"/>
    </location>
</feature>
<evidence type="ECO:0000313" key="8">
    <source>
        <dbReference type="EMBL" id="TDW65964.1"/>
    </source>
</evidence>
<organism evidence="8 9">
    <name type="scientific">Kribbella pratensis</name>
    <dbReference type="NCBI Taxonomy" id="2512112"/>
    <lineage>
        <taxon>Bacteria</taxon>
        <taxon>Bacillati</taxon>
        <taxon>Actinomycetota</taxon>
        <taxon>Actinomycetes</taxon>
        <taxon>Propionibacteriales</taxon>
        <taxon>Kribbellaceae</taxon>
        <taxon>Kribbella</taxon>
    </lineage>
</organism>
<feature type="transmembrane region" description="Helical" evidence="7">
    <location>
        <begin position="282"/>
        <end position="300"/>
    </location>
</feature>
<feature type="transmembrane region" description="Helical" evidence="7">
    <location>
        <begin position="403"/>
        <end position="420"/>
    </location>
</feature>
<dbReference type="Pfam" id="PF07690">
    <property type="entry name" value="MFS_1"/>
    <property type="match status" value="1"/>
</dbReference>
<feature type="compositionally biased region" description="Basic and acidic residues" evidence="6">
    <location>
        <begin position="52"/>
        <end position="61"/>
    </location>
</feature>
<protein>
    <submittedName>
        <fullName evidence="8">MFS family arabinose efflux permease</fullName>
    </submittedName>
</protein>